<dbReference type="PROSITE" id="PS51078">
    <property type="entry name" value="ICLR_ED"/>
    <property type="match status" value="1"/>
</dbReference>
<dbReference type="Pfam" id="PF09339">
    <property type="entry name" value="HTH_IclR"/>
    <property type="match status" value="1"/>
</dbReference>
<keyword evidence="7" id="KW-1185">Reference proteome</keyword>
<evidence type="ECO:0000259" key="5">
    <source>
        <dbReference type="PROSITE" id="PS51078"/>
    </source>
</evidence>
<protein>
    <submittedName>
        <fullName evidence="6">Transcriptional regulator</fullName>
    </submittedName>
</protein>
<comment type="caution">
    <text evidence="6">The sequence shown here is derived from an EMBL/GenBank/DDBJ whole genome shotgun (WGS) entry which is preliminary data.</text>
</comment>
<dbReference type="Gene3D" id="3.30.450.40">
    <property type="match status" value="1"/>
</dbReference>
<dbReference type="EMBL" id="BMLT01000005">
    <property type="protein sequence ID" value="GGO81803.1"/>
    <property type="molecule type" value="Genomic_DNA"/>
</dbReference>
<dbReference type="SUPFAM" id="SSF55781">
    <property type="entry name" value="GAF domain-like"/>
    <property type="match status" value="1"/>
</dbReference>
<evidence type="ECO:0000256" key="3">
    <source>
        <dbReference type="ARBA" id="ARBA00023163"/>
    </source>
</evidence>
<dbReference type="RefSeq" id="WP_188860617.1">
    <property type="nucleotide sequence ID" value="NZ_BMLT01000005.1"/>
</dbReference>
<dbReference type="GO" id="GO:0045892">
    <property type="term" value="P:negative regulation of DNA-templated transcription"/>
    <property type="evidence" value="ECO:0007669"/>
    <property type="project" value="TreeGrafter"/>
</dbReference>
<gene>
    <name evidence="6" type="ORF">GCM10011348_21650</name>
</gene>
<evidence type="ECO:0000313" key="7">
    <source>
        <dbReference type="Proteomes" id="UP000599578"/>
    </source>
</evidence>
<dbReference type="PANTHER" id="PTHR30136">
    <property type="entry name" value="HELIX-TURN-HELIX TRANSCRIPTIONAL REGULATOR, ICLR FAMILY"/>
    <property type="match status" value="1"/>
</dbReference>
<reference evidence="6 7" key="1">
    <citation type="journal article" date="2014" name="Int. J. Syst. Evol. Microbiol.">
        <title>Complete genome sequence of Corynebacterium casei LMG S-19264T (=DSM 44701T), isolated from a smear-ripened cheese.</title>
        <authorList>
            <consortium name="US DOE Joint Genome Institute (JGI-PGF)"/>
            <person name="Walter F."/>
            <person name="Albersmeier A."/>
            <person name="Kalinowski J."/>
            <person name="Ruckert C."/>
        </authorList>
    </citation>
    <scope>NUCLEOTIDE SEQUENCE [LARGE SCALE GENOMIC DNA]</scope>
    <source>
        <strain evidence="6 7">CGMCC 1.7286</strain>
    </source>
</reference>
<keyword evidence="1" id="KW-0805">Transcription regulation</keyword>
<keyword evidence="2" id="KW-0238">DNA-binding</keyword>
<dbReference type="GO" id="GO:0003677">
    <property type="term" value="F:DNA binding"/>
    <property type="evidence" value="ECO:0007669"/>
    <property type="project" value="UniProtKB-KW"/>
</dbReference>
<accession>A0A917ZFB8</accession>
<feature type="domain" description="HTH iclR-type" evidence="4">
    <location>
        <begin position="5"/>
        <end position="67"/>
    </location>
</feature>
<dbReference type="Proteomes" id="UP000599578">
    <property type="component" value="Unassembled WGS sequence"/>
</dbReference>
<dbReference type="InterPro" id="IPR036390">
    <property type="entry name" value="WH_DNA-bd_sf"/>
</dbReference>
<organism evidence="6 7">
    <name type="scientific">Marinobacterium nitratireducens</name>
    <dbReference type="NCBI Taxonomy" id="518897"/>
    <lineage>
        <taxon>Bacteria</taxon>
        <taxon>Pseudomonadati</taxon>
        <taxon>Pseudomonadota</taxon>
        <taxon>Gammaproteobacteria</taxon>
        <taxon>Oceanospirillales</taxon>
        <taxon>Oceanospirillaceae</taxon>
        <taxon>Marinobacterium</taxon>
    </lineage>
</organism>
<dbReference type="InterPro" id="IPR005471">
    <property type="entry name" value="Tscrpt_reg_IclR_N"/>
</dbReference>
<evidence type="ECO:0000259" key="4">
    <source>
        <dbReference type="PROSITE" id="PS51077"/>
    </source>
</evidence>
<dbReference type="SUPFAM" id="SSF46785">
    <property type="entry name" value="Winged helix' DNA-binding domain"/>
    <property type="match status" value="1"/>
</dbReference>
<dbReference type="Gene3D" id="1.10.10.10">
    <property type="entry name" value="Winged helix-like DNA-binding domain superfamily/Winged helix DNA-binding domain"/>
    <property type="match status" value="1"/>
</dbReference>
<dbReference type="PANTHER" id="PTHR30136:SF23">
    <property type="entry name" value="DNA-BINDING TRANSCRIPTIONAL ACTIVATOR MHPR"/>
    <property type="match status" value="1"/>
</dbReference>
<evidence type="ECO:0000256" key="1">
    <source>
        <dbReference type="ARBA" id="ARBA00023015"/>
    </source>
</evidence>
<dbReference type="GO" id="GO:0003700">
    <property type="term" value="F:DNA-binding transcription factor activity"/>
    <property type="evidence" value="ECO:0007669"/>
    <property type="project" value="TreeGrafter"/>
</dbReference>
<dbReference type="InterPro" id="IPR050707">
    <property type="entry name" value="HTH_MetabolicPath_Reg"/>
</dbReference>
<dbReference type="InterPro" id="IPR036388">
    <property type="entry name" value="WH-like_DNA-bd_sf"/>
</dbReference>
<evidence type="ECO:0000256" key="2">
    <source>
        <dbReference type="ARBA" id="ARBA00023125"/>
    </source>
</evidence>
<dbReference type="Pfam" id="PF01614">
    <property type="entry name" value="IclR_C"/>
    <property type="match status" value="1"/>
</dbReference>
<name>A0A917ZFB8_9GAMM</name>
<dbReference type="SMART" id="SM00346">
    <property type="entry name" value="HTH_ICLR"/>
    <property type="match status" value="1"/>
</dbReference>
<evidence type="ECO:0000313" key="6">
    <source>
        <dbReference type="EMBL" id="GGO81803.1"/>
    </source>
</evidence>
<dbReference type="InterPro" id="IPR029016">
    <property type="entry name" value="GAF-like_dom_sf"/>
</dbReference>
<dbReference type="AlphaFoldDB" id="A0A917ZFB8"/>
<feature type="domain" description="IclR-ED" evidence="5">
    <location>
        <begin position="68"/>
        <end position="260"/>
    </location>
</feature>
<dbReference type="InterPro" id="IPR014757">
    <property type="entry name" value="Tscrpt_reg_IclR_C"/>
</dbReference>
<proteinExistence type="predicted"/>
<keyword evidence="3" id="KW-0804">Transcription</keyword>
<sequence length="264" mass="29810">MVKPIQALARGLTVVNAINNAAGPVSLADLHRVTGIDRATLLRILTTLGQEGWVYRGMGDRLYRLTYKLHELGGQVQIRDAMAQVAAPVLERLQQQLHWPCDISVFDGDSMAIIETSRSRSPFVLNREVIDYRPSMLKSAIGRAYLAYCDDRLRTTILRRLSEQGGEEGRLAKDSVYIERMLSEVRERGYGVRDPSIKSLPSDTEEEFRAIALPILVKGEVQACLSFVWMKSAYPDPDIDQVFYAKLRPGAEELAQLFEQHQLY</sequence>
<dbReference type="PROSITE" id="PS51077">
    <property type="entry name" value="HTH_ICLR"/>
    <property type="match status" value="1"/>
</dbReference>